<protein>
    <submittedName>
        <fullName evidence="1">MutS domain protein, family 5</fullName>
    </submittedName>
</protein>
<dbReference type="AlphaFoldDB" id="A0A3B1DAW9"/>
<dbReference type="EMBL" id="UOGI01000035">
    <property type="protein sequence ID" value="VAX28925.1"/>
    <property type="molecule type" value="Genomic_DNA"/>
</dbReference>
<gene>
    <name evidence="1" type="ORF">MNBD_NITROSPIRAE03-1336</name>
</gene>
<reference evidence="1" key="1">
    <citation type="submission" date="2018-06" db="EMBL/GenBank/DDBJ databases">
        <authorList>
            <person name="Zhirakovskaya E."/>
        </authorList>
    </citation>
    <scope>NUCLEOTIDE SEQUENCE</scope>
</reference>
<evidence type="ECO:0000313" key="1">
    <source>
        <dbReference type="EMBL" id="VAX28925.1"/>
    </source>
</evidence>
<accession>A0A3B1DAW9</accession>
<sequence>MNEKTVSMVATVVPEDPGIRIFKIIRKPADGLAYALSLAKKHRLTNEEIKERIK</sequence>
<proteinExistence type="predicted"/>
<organism evidence="1">
    <name type="scientific">hydrothermal vent metagenome</name>
    <dbReference type="NCBI Taxonomy" id="652676"/>
    <lineage>
        <taxon>unclassified sequences</taxon>
        <taxon>metagenomes</taxon>
        <taxon>ecological metagenomes</taxon>
    </lineage>
</organism>
<name>A0A3B1DAW9_9ZZZZ</name>